<gene>
    <name evidence="6" type="ORF">AKJ17_12065</name>
</gene>
<dbReference type="Gene3D" id="3.40.50.80">
    <property type="entry name" value="Nucleotide-binding domain of ferredoxin-NADP reductase (FNR) module"/>
    <property type="match status" value="1"/>
</dbReference>
<dbReference type="SUPFAM" id="SSF63380">
    <property type="entry name" value="Riboflavin synthase domain-like"/>
    <property type="match status" value="1"/>
</dbReference>
<protein>
    <recommendedName>
        <fullName evidence="2">ferredoxin--NADP(+) reductase</fullName>
        <ecNumber evidence="2">1.18.1.2</ecNumber>
    </recommendedName>
</protein>
<sequence length="254" mass="28616">MAVPKGFTIASVDRRIDWTSDVFSLRVTGAAVNFEAGQYIKLALSDENGEFVSRPYSIVNAPLNSTDMLEFLIIAHPDGVLSPRLQSLKEGDEIYVGEKAYGDLVFRSIPKETKSLWLLSTGTGVGPFLSLLDDINFRPSSEHVVLVHAVRHERELVYQYLIEHLIQQYDGRLKYVPIVSREPVDGALRGRIPQLLQQESLQQHAGVALNADDSFAMLCGNPDMIKETIRMLTEMGLEKYRRATGGNILYERYW</sequence>
<dbReference type="InterPro" id="IPR001433">
    <property type="entry name" value="OxRdtase_FAD/NAD-bd"/>
</dbReference>
<dbReference type="Proteomes" id="UP000037515">
    <property type="component" value="Unassembled WGS sequence"/>
</dbReference>
<evidence type="ECO:0000256" key="1">
    <source>
        <dbReference type="ARBA" id="ARBA00008312"/>
    </source>
</evidence>
<dbReference type="PANTHER" id="PTHR47878">
    <property type="entry name" value="OXIDOREDUCTASE FAD/NAD(P)-BINDING DOMAIN PROTEIN"/>
    <property type="match status" value="1"/>
</dbReference>
<accession>A0A0M0HN59</accession>
<evidence type="ECO:0000256" key="4">
    <source>
        <dbReference type="ARBA" id="ARBA00047776"/>
    </source>
</evidence>
<dbReference type="CDD" id="cd06195">
    <property type="entry name" value="FNR1"/>
    <property type="match status" value="1"/>
</dbReference>
<evidence type="ECO:0000256" key="2">
    <source>
        <dbReference type="ARBA" id="ARBA00013223"/>
    </source>
</evidence>
<dbReference type="InterPro" id="IPR039261">
    <property type="entry name" value="FNR_nucleotide-bd"/>
</dbReference>
<keyword evidence="3" id="KW-0547">Nucleotide-binding</keyword>
<keyword evidence="7" id="KW-1185">Reference proteome</keyword>
<dbReference type="InterPro" id="IPR051930">
    <property type="entry name" value="FNR_type-1"/>
</dbReference>
<dbReference type="EC" id="1.18.1.2" evidence="2"/>
<dbReference type="EMBL" id="LHPJ01000008">
    <property type="protein sequence ID" value="KOO03277.1"/>
    <property type="molecule type" value="Genomic_DNA"/>
</dbReference>
<dbReference type="Pfam" id="PF00970">
    <property type="entry name" value="FAD_binding_6"/>
    <property type="match status" value="1"/>
</dbReference>
<evidence type="ECO:0000259" key="5">
    <source>
        <dbReference type="PROSITE" id="PS51384"/>
    </source>
</evidence>
<reference evidence="7" key="1">
    <citation type="submission" date="2015-08" db="EMBL/GenBank/DDBJ databases">
        <title>Vibrio galatheae sp. nov., a novel member of the Vibrionaceae family isolated from the Solomon Islands.</title>
        <authorList>
            <person name="Giubergia S."/>
            <person name="Machado H."/>
            <person name="Mateiu R.V."/>
            <person name="Gram L."/>
        </authorList>
    </citation>
    <scope>NUCLEOTIDE SEQUENCE [LARGE SCALE GENOMIC DNA]</scope>
    <source>
        <strain evidence="7">DSM 19584</strain>
    </source>
</reference>
<comment type="catalytic activity">
    <reaction evidence="4">
        <text>2 reduced [2Fe-2S]-[ferredoxin] + NADP(+) + H(+) = 2 oxidized [2Fe-2S]-[ferredoxin] + NADPH</text>
        <dbReference type="Rhea" id="RHEA:20125"/>
        <dbReference type="Rhea" id="RHEA-COMP:10000"/>
        <dbReference type="Rhea" id="RHEA-COMP:10001"/>
        <dbReference type="ChEBI" id="CHEBI:15378"/>
        <dbReference type="ChEBI" id="CHEBI:33737"/>
        <dbReference type="ChEBI" id="CHEBI:33738"/>
        <dbReference type="ChEBI" id="CHEBI:57783"/>
        <dbReference type="ChEBI" id="CHEBI:58349"/>
        <dbReference type="EC" id="1.18.1.2"/>
    </reaction>
</comment>
<name>A0A0M0HN59_VIBNE</name>
<dbReference type="InterPro" id="IPR017927">
    <property type="entry name" value="FAD-bd_FR_type"/>
</dbReference>
<proteinExistence type="inferred from homology"/>
<dbReference type="GO" id="GO:0000166">
    <property type="term" value="F:nucleotide binding"/>
    <property type="evidence" value="ECO:0007669"/>
    <property type="project" value="UniProtKB-KW"/>
</dbReference>
<evidence type="ECO:0000313" key="6">
    <source>
        <dbReference type="EMBL" id="KOO03277.1"/>
    </source>
</evidence>
<dbReference type="PROSITE" id="PS51384">
    <property type="entry name" value="FAD_FR"/>
    <property type="match status" value="1"/>
</dbReference>
<evidence type="ECO:0000313" key="7">
    <source>
        <dbReference type="Proteomes" id="UP000037515"/>
    </source>
</evidence>
<dbReference type="InterPro" id="IPR008333">
    <property type="entry name" value="Cbr1-like_FAD-bd_dom"/>
</dbReference>
<dbReference type="GO" id="GO:0034599">
    <property type="term" value="P:cellular response to oxidative stress"/>
    <property type="evidence" value="ECO:0007669"/>
    <property type="project" value="TreeGrafter"/>
</dbReference>
<evidence type="ECO:0000256" key="3">
    <source>
        <dbReference type="ARBA" id="ARBA00022741"/>
    </source>
</evidence>
<dbReference type="Gene3D" id="2.40.30.10">
    <property type="entry name" value="Translation factors"/>
    <property type="match status" value="1"/>
</dbReference>
<dbReference type="GO" id="GO:0004324">
    <property type="term" value="F:ferredoxin-NADP+ reductase activity"/>
    <property type="evidence" value="ECO:0007669"/>
    <property type="project" value="UniProtKB-EC"/>
</dbReference>
<dbReference type="GO" id="GO:0042167">
    <property type="term" value="P:heme catabolic process"/>
    <property type="evidence" value="ECO:0007669"/>
    <property type="project" value="TreeGrafter"/>
</dbReference>
<organism evidence="6 7">
    <name type="scientific">Vibrio nereis</name>
    <dbReference type="NCBI Taxonomy" id="693"/>
    <lineage>
        <taxon>Bacteria</taxon>
        <taxon>Pseudomonadati</taxon>
        <taxon>Pseudomonadota</taxon>
        <taxon>Gammaproteobacteria</taxon>
        <taxon>Vibrionales</taxon>
        <taxon>Vibrionaceae</taxon>
        <taxon>Vibrio</taxon>
    </lineage>
</organism>
<comment type="similarity">
    <text evidence="1">Belongs to the ferredoxin--NADP reductase type 1 family.</text>
</comment>
<dbReference type="SUPFAM" id="SSF52343">
    <property type="entry name" value="Ferredoxin reductase-like, C-terminal NADP-linked domain"/>
    <property type="match status" value="1"/>
</dbReference>
<dbReference type="PANTHER" id="PTHR47878:SF2">
    <property type="entry name" value="OXIDOREDUCTASE FAD_NAD(P)-BINDING DOMAIN PROTEIN"/>
    <property type="match status" value="1"/>
</dbReference>
<dbReference type="OrthoDB" id="9784483at2"/>
<dbReference type="InterPro" id="IPR033892">
    <property type="entry name" value="FNR_bac"/>
</dbReference>
<dbReference type="Pfam" id="PF00175">
    <property type="entry name" value="NAD_binding_1"/>
    <property type="match status" value="1"/>
</dbReference>
<dbReference type="InterPro" id="IPR017938">
    <property type="entry name" value="Riboflavin_synthase-like_b-brl"/>
</dbReference>
<feature type="domain" description="FAD-binding FR-type" evidence="5">
    <location>
        <begin position="5"/>
        <end position="107"/>
    </location>
</feature>
<dbReference type="PATRIC" id="fig|693.5.peg.2474"/>
<dbReference type="STRING" id="693.AKJ17_12065"/>
<dbReference type="RefSeq" id="WP_053396063.1">
    <property type="nucleotide sequence ID" value="NZ_LHPJ01000008.1"/>
</dbReference>
<comment type="caution">
    <text evidence="6">The sequence shown here is derived from an EMBL/GenBank/DDBJ whole genome shotgun (WGS) entry which is preliminary data.</text>
</comment>
<dbReference type="AlphaFoldDB" id="A0A0M0HN59"/>